<feature type="transmembrane region" description="Helical" evidence="5">
    <location>
        <begin position="26"/>
        <end position="48"/>
    </location>
</feature>
<protein>
    <submittedName>
        <fullName evidence="8">Sugar phosphate transporter domain-containing protein</fullName>
    </submittedName>
</protein>
<keyword evidence="3 5" id="KW-1133">Transmembrane helix</keyword>
<keyword evidence="7" id="KW-1185">Reference proteome</keyword>
<evidence type="ECO:0000256" key="1">
    <source>
        <dbReference type="ARBA" id="ARBA00004141"/>
    </source>
</evidence>
<name>A0A915KKD6_ROMCU</name>
<dbReference type="InterPro" id="IPR037185">
    <property type="entry name" value="EmrE-like"/>
</dbReference>
<evidence type="ECO:0000313" key="8">
    <source>
        <dbReference type="WBParaSite" id="nRc.2.0.1.t38887-RA"/>
    </source>
</evidence>
<evidence type="ECO:0000256" key="4">
    <source>
        <dbReference type="ARBA" id="ARBA00023136"/>
    </source>
</evidence>
<evidence type="ECO:0000313" key="7">
    <source>
        <dbReference type="Proteomes" id="UP000887565"/>
    </source>
</evidence>
<dbReference type="Proteomes" id="UP000887565">
    <property type="component" value="Unplaced"/>
</dbReference>
<keyword evidence="4 5" id="KW-0472">Membrane</keyword>
<dbReference type="GO" id="GO:0016020">
    <property type="term" value="C:membrane"/>
    <property type="evidence" value="ECO:0007669"/>
    <property type="project" value="UniProtKB-SubCell"/>
</dbReference>
<feature type="domain" description="Sugar phosphate transporter" evidence="6">
    <location>
        <begin position="31"/>
        <end position="329"/>
    </location>
</feature>
<evidence type="ECO:0000256" key="5">
    <source>
        <dbReference type="SAM" id="Phobius"/>
    </source>
</evidence>
<feature type="transmembrane region" description="Helical" evidence="5">
    <location>
        <begin position="139"/>
        <end position="156"/>
    </location>
</feature>
<dbReference type="InterPro" id="IPR050186">
    <property type="entry name" value="TPT_transporter"/>
</dbReference>
<evidence type="ECO:0000259" key="6">
    <source>
        <dbReference type="Pfam" id="PF03151"/>
    </source>
</evidence>
<feature type="transmembrane region" description="Helical" evidence="5">
    <location>
        <begin position="299"/>
        <end position="328"/>
    </location>
</feature>
<sequence length="368" mass="41665">MSAVNKLMIPNEESSNFGDDYKEGLLNFRAISLLVLWYFFSFCTLFLNKYILSTMQGEPTLLGAIQMMATTCLGFIQMYFPCGLYRKNDRSGKPRGFWRNMALVGCMSFPENFLRFVRFSTVVLGLFALKYISVSFTETVKSTAPLFTVVIAYFLLDEKCGVYVISSLIPVMGGLALCSAYELSFNTMGFLAAIATNLMDCLQNVFSKLLISNSEHRYTPAELQFYTSVASIFVQIPATYFVIDYTHALRDIKQSKMNAALLINSICFHLQSITAYSLMGYISPITHSVANTTKRAILIWLSVIIFGNDVTFWSAAGTALVLVGVLLYNKARNYEQQKFINVNLRIRPGFQIMYQEREHSTNEEKKND</sequence>
<proteinExistence type="predicted"/>
<evidence type="ECO:0000256" key="2">
    <source>
        <dbReference type="ARBA" id="ARBA00022692"/>
    </source>
</evidence>
<keyword evidence="2 5" id="KW-0812">Transmembrane</keyword>
<feature type="transmembrane region" description="Helical" evidence="5">
    <location>
        <begin position="223"/>
        <end position="243"/>
    </location>
</feature>
<dbReference type="SUPFAM" id="SSF103481">
    <property type="entry name" value="Multidrug resistance efflux transporter EmrE"/>
    <property type="match status" value="2"/>
</dbReference>
<comment type="subcellular location">
    <subcellularLocation>
        <location evidence="1">Membrane</location>
        <topology evidence="1">Multi-pass membrane protein</topology>
    </subcellularLocation>
</comment>
<feature type="transmembrane region" description="Helical" evidence="5">
    <location>
        <begin position="162"/>
        <end position="183"/>
    </location>
</feature>
<accession>A0A915KKD6</accession>
<feature type="transmembrane region" description="Helical" evidence="5">
    <location>
        <begin position="259"/>
        <end position="279"/>
    </location>
</feature>
<dbReference type="Pfam" id="PF03151">
    <property type="entry name" value="TPT"/>
    <property type="match status" value="1"/>
</dbReference>
<dbReference type="PANTHER" id="PTHR11132">
    <property type="entry name" value="SOLUTE CARRIER FAMILY 35"/>
    <property type="match status" value="1"/>
</dbReference>
<dbReference type="InterPro" id="IPR004853">
    <property type="entry name" value="Sugar_P_trans_dom"/>
</dbReference>
<reference evidence="8" key="1">
    <citation type="submission" date="2022-11" db="UniProtKB">
        <authorList>
            <consortium name="WormBaseParasite"/>
        </authorList>
    </citation>
    <scope>IDENTIFICATION</scope>
</reference>
<dbReference type="WBParaSite" id="nRc.2.0.1.t38887-RA">
    <property type="protein sequence ID" value="nRc.2.0.1.t38887-RA"/>
    <property type="gene ID" value="nRc.2.0.1.g38887"/>
</dbReference>
<organism evidence="7 8">
    <name type="scientific">Romanomermis culicivorax</name>
    <name type="common">Nematode worm</name>
    <dbReference type="NCBI Taxonomy" id="13658"/>
    <lineage>
        <taxon>Eukaryota</taxon>
        <taxon>Metazoa</taxon>
        <taxon>Ecdysozoa</taxon>
        <taxon>Nematoda</taxon>
        <taxon>Enoplea</taxon>
        <taxon>Dorylaimia</taxon>
        <taxon>Mermithida</taxon>
        <taxon>Mermithoidea</taxon>
        <taxon>Mermithidae</taxon>
        <taxon>Romanomermis</taxon>
    </lineage>
</organism>
<dbReference type="AlphaFoldDB" id="A0A915KKD6"/>
<dbReference type="OMA" id="YFPCGMY"/>
<evidence type="ECO:0000256" key="3">
    <source>
        <dbReference type="ARBA" id="ARBA00022989"/>
    </source>
</evidence>
<feature type="transmembrane region" description="Helical" evidence="5">
    <location>
        <begin position="60"/>
        <end position="80"/>
    </location>
</feature>